<accession>A0ABQ3LQA1</accession>
<gene>
    <name evidence="2" type="primary">rfbG</name>
    <name evidence="2" type="ORF">GCM10008023_30750</name>
</gene>
<proteinExistence type="predicted"/>
<comment type="caution">
    <text evidence="2">The sequence shown here is derived from an EMBL/GenBank/DDBJ whole genome shotgun (WGS) entry which is preliminary data.</text>
</comment>
<evidence type="ECO:0000313" key="3">
    <source>
        <dbReference type="Proteomes" id="UP000652430"/>
    </source>
</evidence>
<dbReference type="Proteomes" id="UP000652430">
    <property type="component" value="Unassembled WGS sequence"/>
</dbReference>
<feature type="domain" description="NAD(P)-binding" evidence="1">
    <location>
        <begin position="14"/>
        <end position="280"/>
    </location>
</feature>
<dbReference type="EMBL" id="BNAQ01000005">
    <property type="protein sequence ID" value="GHH21711.1"/>
    <property type="molecule type" value="Genomic_DNA"/>
</dbReference>
<dbReference type="Gene3D" id="3.40.50.720">
    <property type="entry name" value="NAD(P)-binding Rossmann-like Domain"/>
    <property type="match status" value="1"/>
</dbReference>
<dbReference type="NCBIfam" id="TIGR02622">
    <property type="entry name" value="CDP_4_6_dhtase"/>
    <property type="match status" value="1"/>
</dbReference>
<dbReference type="InterPro" id="IPR036291">
    <property type="entry name" value="NAD(P)-bd_dom_sf"/>
</dbReference>
<name>A0ABQ3LQA1_9SPHN</name>
<evidence type="ECO:0000313" key="2">
    <source>
        <dbReference type="EMBL" id="GHH21711.1"/>
    </source>
</evidence>
<dbReference type="Gene3D" id="3.90.25.10">
    <property type="entry name" value="UDP-galactose 4-epimerase, domain 1"/>
    <property type="match status" value="1"/>
</dbReference>
<sequence>MRADPSFWRGRRVLLTGHTGFKGGWLAIRLAQLGAEVTGLALAPSTTPDLFSLARIADGLTHRDCDVRDRAGVADVVRAARPEIVLHLAAQPLVRASYADPLATFATNVMGTAHLLDACRDSAGLRVIVVVTTDKVYRNLEHPYPYRETDALGGHDPYSASKASAEIVTASYRDSYLAGAGIAVATARAGNVIGGGDWSDDRLLPDAVRHWQTGAVLDVRRPDAVRPWQHVLEAVHAYLQLAEALWQQPALAGAYNFGPETGDAASVRTVVDLARAAYGRGEARFGAVEPGPHEAGWLSLEIARARAALGIVPRWTLEEAVRRTMVWYRDLHDGADARALCEADIAAFGAAR</sequence>
<reference evidence="3" key="1">
    <citation type="journal article" date="2019" name="Int. J. Syst. Evol. Microbiol.">
        <title>The Global Catalogue of Microorganisms (GCM) 10K type strain sequencing project: providing services to taxonomists for standard genome sequencing and annotation.</title>
        <authorList>
            <consortium name="The Broad Institute Genomics Platform"/>
            <consortium name="The Broad Institute Genome Sequencing Center for Infectious Disease"/>
            <person name="Wu L."/>
            <person name="Ma J."/>
        </authorList>
    </citation>
    <scope>NUCLEOTIDE SEQUENCE [LARGE SCALE GENOMIC DNA]</scope>
    <source>
        <strain evidence="3">CGMCC 1.8957</strain>
    </source>
</reference>
<dbReference type="InterPro" id="IPR013445">
    <property type="entry name" value="CDP_4_6_deHydtase"/>
</dbReference>
<dbReference type="SUPFAM" id="SSF51735">
    <property type="entry name" value="NAD(P)-binding Rossmann-fold domains"/>
    <property type="match status" value="1"/>
</dbReference>
<organism evidence="2 3">
    <name type="scientific">Sphingomonas glacialis</name>
    <dbReference type="NCBI Taxonomy" id="658225"/>
    <lineage>
        <taxon>Bacteria</taxon>
        <taxon>Pseudomonadati</taxon>
        <taxon>Pseudomonadota</taxon>
        <taxon>Alphaproteobacteria</taxon>
        <taxon>Sphingomonadales</taxon>
        <taxon>Sphingomonadaceae</taxon>
        <taxon>Sphingomonas</taxon>
    </lineage>
</organism>
<dbReference type="Pfam" id="PF16363">
    <property type="entry name" value="GDP_Man_Dehyd"/>
    <property type="match status" value="1"/>
</dbReference>
<protein>
    <submittedName>
        <fullName evidence="2">CDP-glucose 4,6-dehydratase</fullName>
    </submittedName>
</protein>
<dbReference type="InterPro" id="IPR020904">
    <property type="entry name" value="Sc_DH/Rdtase_CS"/>
</dbReference>
<dbReference type="PANTHER" id="PTHR43000">
    <property type="entry name" value="DTDP-D-GLUCOSE 4,6-DEHYDRATASE-RELATED"/>
    <property type="match status" value="1"/>
</dbReference>
<dbReference type="RefSeq" id="WP_189676971.1">
    <property type="nucleotide sequence ID" value="NZ_BNAQ01000005.1"/>
</dbReference>
<keyword evidence="3" id="KW-1185">Reference proteome</keyword>
<dbReference type="InterPro" id="IPR016040">
    <property type="entry name" value="NAD(P)-bd_dom"/>
</dbReference>
<dbReference type="PROSITE" id="PS00061">
    <property type="entry name" value="ADH_SHORT"/>
    <property type="match status" value="1"/>
</dbReference>
<evidence type="ECO:0000259" key="1">
    <source>
        <dbReference type="Pfam" id="PF16363"/>
    </source>
</evidence>